<name>A0A3B0Z723_9ZZZZ</name>
<evidence type="ECO:0000313" key="1">
    <source>
        <dbReference type="EMBL" id="VAW87341.1"/>
    </source>
</evidence>
<dbReference type="EMBL" id="UOFP01000180">
    <property type="protein sequence ID" value="VAW87341.1"/>
    <property type="molecule type" value="Genomic_DNA"/>
</dbReference>
<protein>
    <submittedName>
        <fullName evidence="1">Uncharacterized protein</fullName>
    </submittedName>
</protein>
<organism evidence="1">
    <name type="scientific">hydrothermal vent metagenome</name>
    <dbReference type="NCBI Taxonomy" id="652676"/>
    <lineage>
        <taxon>unclassified sequences</taxon>
        <taxon>metagenomes</taxon>
        <taxon>ecological metagenomes</taxon>
    </lineage>
</organism>
<accession>A0A3B0Z723</accession>
<reference evidence="1" key="1">
    <citation type="submission" date="2018-06" db="EMBL/GenBank/DDBJ databases">
        <authorList>
            <person name="Zhirakovskaya E."/>
        </authorList>
    </citation>
    <scope>NUCLEOTIDE SEQUENCE</scope>
</reference>
<dbReference type="AlphaFoldDB" id="A0A3B0Z723"/>
<gene>
    <name evidence="1" type="ORF">MNBD_GAMMA18-279</name>
</gene>
<proteinExistence type="predicted"/>
<sequence length="87" mass="9974">MKFLITLITTILISTASGHLIADDDEVEMETTFIKGNKELPQVLYIVPWQELKTEQKKEKTLILHSLFGDAFEPVIPKNLRNSTTMR</sequence>